<dbReference type="GO" id="GO:0003723">
    <property type="term" value="F:RNA binding"/>
    <property type="evidence" value="ECO:0007669"/>
    <property type="project" value="UniProtKB-UniRule"/>
</dbReference>
<comment type="similarity">
    <text evidence="5">Belongs to the class I-like SAM-binding methyltransferase superfamily. RsmB/NOP family.</text>
</comment>
<dbReference type="GO" id="GO:0005730">
    <property type="term" value="C:nucleolus"/>
    <property type="evidence" value="ECO:0007669"/>
    <property type="project" value="TreeGrafter"/>
</dbReference>
<accession>A0A7J7JSG3</accession>
<dbReference type="Pfam" id="PF01189">
    <property type="entry name" value="Methyltr_RsmB-F"/>
    <property type="match status" value="2"/>
</dbReference>
<feature type="binding site" evidence="5">
    <location>
        <begin position="173"/>
        <end position="179"/>
    </location>
    <ligand>
        <name>S-adenosyl-L-methionine</name>
        <dbReference type="ChEBI" id="CHEBI:59789"/>
    </ligand>
</feature>
<keyword evidence="8" id="KW-1185">Reference proteome</keyword>
<keyword evidence="3 5" id="KW-0949">S-adenosyl-L-methionine</keyword>
<feature type="binding site" evidence="5">
    <location>
        <position position="210"/>
    </location>
    <ligand>
        <name>S-adenosyl-L-methionine</name>
        <dbReference type="ChEBI" id="CHEBI:59789"/>
    </ligand>
</feature>
<dbReference type="AlphaFoldDB" id="A0A7J7JSG3"/>
<name>A0A7J7JSG3_BUGNE</name>
<dbReference type="Gene3D" id="3.30.70.1170">
    <property type="entry name" value="Sun protein, domain 3"/>
    <property type="match status" value="1"/>
</dbReference>
<evidence type="ECO:0000259" key="6">
    <source>
        <dbReference type="PROSITE" id="PS51686"/>
    </source>
</evidence>
<evidence type="ECO:0000256" key="4">
    <source>
        <dbReference type="ARBA" id="ARBA00022884"/>
    </source>
</evidence>
<gene>
    <name evidence="7" type="ORF">EB796_012409</name>
</gene>
<dbReference type="InterPro" id="IPR023267">
    <property type="entry name" value="RCMT"/>
</dbReference>
<evidence type="ECO:0000256" key="1">
    <source>
        <dbReference type="ARBA" id="ARBA00022603"/>
    </source>
</evidence>
<evidence type="ECO:0000313" key="7">
    <source>
        <dbReference type="EMBL" id="KAF6029290.1"/>
    </source>
</evidence>
<dbReference type="OrthoDB" id="435282at2759"/>
<dbReference type="InterPro" id="IPR048889">
    <property type="entry name" value="NSUN5_RCM1_N"/>
</dbReference>
<dbReference type="InterPro" id="IPR001678">
    <property type="entry name" value="MeTrfase_RsmB-F_NOP2_dom"/>
</dbReference>
<dbReference type="SUPFAM" id="SSF53335">
    <property type="entry name" value="S-adenosyl-L-methionine-dependent methyltransferases"/>
    <property type="match status" value="1"/>
</dbReference>
<keyword evidence="2 5" id="KW-0808">Transferase</keyword>
<dbReference type="Pfam" id="PF21148">
    <property type="entry name" value="NSUN5_fdxn-like"/>
    <property type="match status" value="1"/>
</dbReference>
<dbReference type="Pfam" id="PF21153">
    <property type="entry name" value="NSUN5_N"/>
    <property type="match status" value="1"/>
</dbReference>
<dbReference type="PRINTS" id="PR02008">
    <property type="entry name" value="RCMTFAMILY"/>
</dbReference>
<dbReference type="Proteomes" id="UP000593567">
    <property type="component" value="Unassembled WGS sequence"/>
</dbReference>
<proteinExistence type="inferred from homology"/>
<dbReference type="PANTHER" id="PTHR22807">
    <property type="entry name" value="NOP2 YEAST -RELATED NOL1/NOP2/FMU SUN DOMAIN-CONTAINING"/>
    <property type="match status" value="1"/>
</dbReference>
<evidence type="ECO:0000256" key="2">
    <source>
        <dbReference type="ARBA" id="ARBA00022679"/>
    </source>
</evidence>
<sequence>MSVVCECLKYADILNEIIDCCNLISSDKRFKRNKDLALVVLCRYVFGKGLNGCYSTYKKVIESQKSAIHSAVERVKLRHKVTDLRHAVKEADDSPALLDISEDTPTPPSRNLSTEKFVYIDPDIDNLLVLPTNTDLHSSPLLKDGSVVLQDKASCLPAHVLNPSPGSHVIDACAAPGNKTSHLAALLNNTGTITAFELNTKSNVEYILVDPSCSGSGITSRLNSLTDDQHSSSELRLKKLSSFQSVILKKALSFPKVKRVVYSTCSINCQENEQVVQDVLSQVKKDFTIEKILPSWSHRGDTLDGQFPLGEHCIRASPKLHRLLDSF</sequence>
<feature type="domain" description="SAM-dependent MTase RsmB/NOP-type" evidence="6">
    <location>
        <begin position="67"/>
        <end position="201"/>
    </location>
</feature>
<dbReference type="Gene3D" id="3.40.50.150">
    <property type="entry name" value="Vaccinia Virus protein VP39"/>
    <property type="match status" value="2"/>
</dbReference>
<comment type="caution">
    <text evidence="5">Lacks conserved residue(s) required for the propagation of feature annotation.</text>
</comment>
<dbReference type="InterPro" id="IPR029063">
    <property type="entry name" value="SAM-dependent_MTases_sf"/>
</dbReference>
<evidence type="ECO:0000313" key="8">
    <source>
        <dbReference type="Proteomes" id="UP000593567"/>
    </source>
</evidence>
<dbReference type="InterPro" id="IPR049560">
    <property type="entry name" value="MeTrfase_RsmB-F_NOP2_cat"/>
</dbReference>
<protein>
    <submittedName>
        <fullName evidence="7">NSUN5</fullName>
    </submittedName>
</protein>
<dbReference type="GO" id="GO:0070475">
    <property type="term" value="P:rRNA base methylation"/>
    <property type="evidence" value="ECO:0007669"/>
    <property type="project" value="TreeGrafter"/>
</dbReference>
<feature type="active site" description="Nucleophile" evidence="5">
    <location>
        <position position="265"/>
    </location>
</feature>
<dbReference type="GO" id="GO:0008173">
    <property type="term" value="F:RNA methyltransferase activity"/>
    <property type="evidence" value="ECO:0007669"/>
    <property type="project" value="InterPro"/>
</dbReference>
<comment type="caution">
    <text evidence="7">The sequence shown here is derived from an EMBL/GenBank/DDBJ whole genome shotgun (WGS) entry which is preliminary data.</text>
</comment>
<dbReference type="InterPro" id="IPR049561">
    <property type="entry name" value="NSUN5_7_fdxn-like"/>
</dbReference>
<keyword evidence="4 5" id="KW-0694">RNA-binding</keyword>
<evidence type="ECO:0000256" key="5">
    <source>
        <dbReference type="PROSITE-ProRule" id="PRU01023"/>
    </source>
</evidence>
<feature type="binding site" evidence="5">
    <location>
        <position position="197"/>
    </location>
    <ligand>
        <name>S-adenosyl-L-methionine</name>
        <dbReference type="ChEBI" id="CHEBI:59789"/>
    </ligand>
</feature>
<dbReference type="EMBL" id="VXIV02001835">
    <property type="protein sequence ID" value="KAF6029290.1"/>
    <property type="molecule type" value="Genomic_DNA"/>
</dbReference>
<organism evidence="7 8">
    <name type="scientific">Bugula neritina</name>
    <name type="common">Brown bryozoan</name>
    <name type="synonym">Sertularia neritina</name>
    <dbReference type="NCBI Taxonomy" id="10212"/>
    <lineage>
        <taxon>Eukaryota</taxon>
        <taxon>Metazoa</taxon>
        <taxon>Spiralia</taxon>
        <taxon>Lophotrochozoa</taxon>
        <taxon>Bryozoa</taxon>
        <taxon>Gymnolaemata</taxon>
        <taxon>Cheilostomatida</taxon>
        <taxon>Flustrina</taxon>
        <taxon>Buguloidea</taxon>
        <taxon>Bugulidae</taxon>
        <taxon>Bugula</taxon>
    </lineage>
</organism>
<dbReference type="PROSITE" id="PS51686">
    <property type="entry name" value="SAM_MT_RSMB_NOP"/>
    <property type="match status" value="2"/>
</dbReference>
<evidence type="ECO:0000256" key="3">
    <source>
        <dbReference type="ARBA" id="ARBA00022691"/>
    </source>
</evidence>
<reference evidence="7" key="1">
    <citation type="submission" date="2020-06" db="EMBL/GenBank/DDBJ databases">
        <title>Draft genome of Bugula neritina, a colonial animal packing powerful symbionts and potential medicines.</title>
        <authorList>
            <person name="Rayko M."/>
        </authorList>
    </citation>
    <scope>NUCLEOTIDE SEQUENCE [LARGE SCALE GENOMIC DNA]</scope>
    <source>
        <strain evidence="7">Kwan_BN1</strain>
    </source>
</reference>
<keyword evidence="1 5" id="KW-0489">Methyltransferase</keyword>
<dbReference type="PANTHER" id="PTHR22807:SF4">
    <property type="entry name" value="28S RRNA (CYTOSINE-C(5))-METHYLTRANSFERASE"/>
    <property type="match status" value="1"/>
</dbReference>
<feature type="domain" description="SAM-dependent MTase RsmB/NOP-type" evidence="6">
    <location>
        <begin position="204"/>
        <end position="327"/>
    </location>
</feature>